<comment type="caution">
    <text evidence="2">The sequence shown here is derived from an EMBL/GenBank/DDBJ whole genome shotgun (WGS) entry which is preliminary data.</text>
</comment>
<gene>
    <name evidence="2" type="ORF">SDC9_162731</name>
</gene>
<feature type="transmembrane region" description="Helical" evidence="1">
    <location>
        <begin position="72"/>
        <end position="94"/>
    </location>
</feature>
<keyword evidence="1" id="KW-0472">Membrane</keyword>
<dbReference type="AlphaFoldDB" id="A0A645FPV7"/>
<proteinExistence type="predicted"/>
<evidence type="ECO:0000313" key="2">
    <source>
        <dbReference type="EMBL" id="MPN15399.1"/>
    </source>
</evidence>
<reference evidence="2" key="1">
    <citation type="submission" date="2019-08" db="EMBL/GenBank/DDBJ databases">
        <authorList>
            <person name="Kucharzyk K."/>
            <person name="Murdoch R.W."/>
            <person name="Higgins S."/>
            <person name="Loffler F."/>
        </authorList>
    </citation>
    <scope>NUCLEOTIDE SEQUENCE</scope>
</reference>
<protein>
    <submittedName>
        <fullName evidence="2">Uncharacterized protein</fullName>
    </submittedName>
</protein>
<organism evidence="2">
    <name type="scientific">bioreactor metagenome</name>
    <dbReference type="NCBI Taxonomy" id="1076179"/>
    <lineage>
        <taxon>unclassified sequences</taxon>
        <taxon>metagenomes</taxon>
        <taxon>ecological metagenomes</taxon>
    </lineage>
</organism>
<dbReference type="EMBL" id="VSSQ01062160">
    <property type="protein sequence ID" value="MPN15399.1"/>
    <property type="molecule type" value="Genomic_DNA"/>
</dbReference>
<sequence length="102" mass="11040">MPASAVSSVRIDDPIAEVYYDVVGPDGTIYQSNLNSSEICSLGDGHYTVILHSEPLRAASDPGSFYNNLVNYGYAFLFLCVLVFIAGGLSGVFLGQFIRRRA</sequence>
<keyword evidence="1" id="KW-0812">Transmembrane</keyword>
<evidence type="ECO:0000256" key="1">
    <source>
        <dbReference type="SAM" id="Phobius"/>
    </source>
</evidence>
<keyword evidence="1" id="KW-1133">Transmembrane helix</keyword>
<accession>A0A645FPV7</accession>
<name>A0A645FPV7_9ZZZZ</name>